<dbReference type="Proteomes" id="UP000186817">
    <property type="component" value="Unassembled WGS sequence"/>
</dbReference>
<evidence type="ECO:0000313" key="3">
    <source>
        <dbReference type="EMBL" id="OLP77721.1"/>
    </source>
</evidence>
<feature type="region of interest" description="Disordered" evidence="2">
    <location>
        <begin position="2176"/>
        <end position="2209"/>
    </location>
</feature>
<reference evidence="3 4" key="1">
    <citation type="submission" date="2016-02" db="EMBL/GenBank/DDBJ databases">
        <title>Genome analysis of coral dinoflagellate symbionts highlights evolutionary adaptations to a symbiotic lifestyle.</title>
        <authorList>
            <person name="Aranda M."/>
            <person name="Li Y."/>
            <person name="Liew Y.J."/>
            <person name="Baumgarten S."/>
            <person name="Simakov O."/>
            <person name="Wilson M."/>
            <person name="Piel J."/>
            <person name="Ashoor H."/>
            <person name="Bougouffa S."/>
            <person name="Bajic V.B."/>
            <person name="Ryu T."/>
            <person name="Ravasi T."/>
            <person name="Bayer T."/>
            <person name="Micklem G."/>
            <person name="Kim H."/>
            <person name="Bhak J."/>
            <person name="Lajeunesse T.C."/>
            <person name="Voolstra C.R."/>
        </authorList>
    </citation>
    <scope>NUCLEOTIDE SEQUENCE [LARGE SCALE GENOMIC DNA]</scope>
    <source>
        <strain evidence="3 4">CCMP2467</strain>
    </source>
</reference>
<gene>
    <name evidence="3" type="ORF">AK812_SmicGene42190</name>
</gene>
<dbReference type="Gene3D" id="1.10.443.10">
    <property type="entry name" value="Intergrase catalytic core"/>
    <property type="match status" value="1"/>
</dbReference>
<dbReference type="InterPro" id="IPR011010">
    <property type="entry name" value="DNA_brk_join_enz"/>
</dbReference>
<dbReference type="EMBL" id="LSRX01001722">
    <property type="protein sequence ID" value="OLP77721.1"/>
    <property type="molecule type" value="Genomic_DNA"/>
</dbReference>
<sequence length="2855" mass="312825">MPLPETTASAYNACSFANSLTELLADGNLSFCVPPGPTPQPFVDRTFFESSLVSCQASASAAASCNPVALRLTAQLLDSFFALPLHRVSRGAAGSPFSRFGRRPSAACMGRCWARIADRLNTWALHPPVSAEDMGRAAGKVEKIEQQLVALQRASADTPLNLPSLAPAKDVEPARLAFPAPPRFDPCPFLDDPLRALYVDPVAASVPFAELPCDPPKVRFRARDKQARLELLALLDASDRLVLFPADGASLQGCCGLFAVPKSSDRDRLIVDARPGNMVQPGDNRWLALMPTAASLQNVELRPSEALWVSGTDLRDFYHNFLVTPSRASLYRFVGTFAPKDLASLKCFRPELLKCRQVSAALATMAMGDLNSVSFGQGSHVGLLMAFEVAPFEALMTLRGRPSRGDLSLGVVIDDLIVLERALKATGPTRSAGVMDRAFAAYAAALLPVHEGKTFVEQRCASFWGSDVDGWKGTARPSWSRLIPLVGLTIACMRLPVLTVSLLEVLAGSWVSVLAFRRRCLSLLNWVYLLQRGRPRTTTVRVPPELRSELLVLCLVAPLLVCDMRAQSSPLLVATDASDDRGAGVTTCVGPAWGKELQRHTLAKGLWNRLLRPSEAMLRRAGCLDAEDELPGETYRTHALWTLLCRSLRFELFAAFPRKPSLHINLKEAESYLLVEERLAAQAWESSRTVGLLDSQVVLGALLKGRSSSTALNLLLQASLSGYLFFNLHPAFAFVASEDNPSDDPSCCKDVRCPSLPVPGWFEPGASGDFAPLDFFLSGLDLLPEQMQGLPQLLASFKSRCGLPLPATGPGVFQPTAHDKLDFEGLLTSPGPEAATVDDALLGAPCEGPCVPTGPRASAHARAFYRLCAAGQFLWPGGKRPPATQRPDAPVYLCLFSGSRAVARTWAAKGRGPALTFDWKHGPSQDLLVPALQEQVLTALREGAFCAVGMSPPGATFSTARAPQLRSAGAPAGLPDLSPFNSAKVVCENRLADFTASVATACLDLGVPFWIDGPATSLFWSYPPVRAITLRSSALGFWTFDRCRFSEPWLKRTRVLTNTFLAGCEHYCQGGHRHTHVRGHLGPGKGDGTKAAEAFPRRAAEVLVGALAEGPSSPDRGGANSAFTGTLRVGEAKVPGPRQARAPRTGSLFDVELIEQATLRVREKIWQVFLAWLRENVSETAVLALFRCPPLLALILRDYGDVLYKTGFPLRSYRQLLAHSQRIFPLLRPHMGVAWNMVSRWEELQPISHRTPIPEALFKALVALSHLLGWERWTAATMAIFFFVSRPGEVLRATRDKLLTPDDALEPLHRWVYLRITAPKSRRRAARIQHVKLDDPTAMEYILSVWERLPNSSLLYPGSPSAYRRRWDKLLHMLGVPATAGITPASLRAGGAIAGFQRGLAVSDLMWRMRLRSQVTLEHYLQEMTGFSVLPNLPAQARDRIRIGSNFYKLLERRAIRRRTARYADLKKELEEIGARSHSKVMESLINENHRLKASSALEAPEVRSRIRKAGAWNGGVTACQYISEVSTQAVHDAVHIRKHMMNGDQESEDGFLASDKIKMLKHLIWMLIMVLVLVQLALDKEKTAGVPSAETGLDAATILQAAMNLSNKSETEEGKPKVKEAQTIKLPDFPSPETYRSWRTSVREVVRAASDRPDEAFAWVEEVYNKGVTVESLHDTGKFLTLDTKLLAALNKVQKGEVHRQVTLRDILLRQLRKSHGIKYDLQTFDRAKEGTPTHTYEFLISAVKEHLTRERTDPANGRGHVAFRMRLLLLMENKDLKQAIKAAEQLASVMSSMLNGVESPCGYMCGDESDEEGDEAPVAILRCEHCSGLERNACLGFNAGLEFLADAGSEEDLISKRDHATYFAGVPIENATRPVNLIIANGSVQGNQAVNINLSELGQSVECYLLESTPPVCSVGRRCLDEDHDFHWPCRKAPYFITPDGKKIQCKLKGRVPIISNEETAASPASLDTSGRSAGTQVFNAGLAKVELATPAEVRAKDHLDLQGKQKETREGTSHKKPGFAPRYFYPSDTKNSDQCHEDLLHFLGKDDEEWCLGKPALEKVLYWRDPKQNVPETSKFSATGVEGIFLGYHVQPGFIFKRKYLVAPVHNATQAFEDGTLKVIRAKRVELLEGQFAFPLEPEQVKLAESTHIPKLDDQNIHGALHDGSADLEDVQQLSGDHFGPGGIDDDEGEGERPPEGEAAEASRPPVPKELYALVAKVINQSDVAKIPEALEAMDKEHRMGPGPSRHMAKHPDLDLLPVVYVDDFKMAGAVAIVKRFQKKPLPTAITSTSDSPGQGSAEDPLHCTLDTFTSGSDNPLVAATSEAVHDPTVAEPSSEWPSPLPGPDSPEPTPLECAEVFQEAAPVSDAFCLSDGDDDVSIVDQAALTQHGEPAPSAMSEQCWEEGLHSAEPNTDLSWSHVRSDELHSVVSGTEFGDGQHLHLQDLYIDADSVRGDAGSDLAAPLAEGIQATVVECSIMRTSQSLLLSIEKGAGKGSSIAAERLVNSLVVKHYAGIRAKSRTTRISHNIHRFARGSSEQWHSTSTWDHDWVISISFSTRDKFPTILSLAWAIMSTTLSDIFKEEKVPSDLAAELSRILTIHSFACVAPSAEQLEDSIKEAVPGTLHALMNPVCIACLKAAYHRCLTSLVSVAAPPTPSTPAPASSLTASSAWTDTFPAKLGHEKVSALKTKFEADYPSEILDHSTMPSSRRLATVSKQCQEIHHYSYVAWKHRISEEKLDDMHSNRPRKIARFDDFIFDEVPFREIPESGISQMFLLHLLDLLAFAFCLLEAAHLSSFRSYSKLFLKLAFQKQAGDSGLRSPNVHEMQLAPGDAFAIWPTLVGALTMPSMKWCR</sequence>
<keyword evidence="4" id="KW-1185">Reference proteome</keyword>
<dbReference type="GO" id="GO:0015074">
    <property type="term" value="P:DNA integration"/>
    <property type="evidence" value="ECO:0007669"/>
    <property type="project" value="InterPro"/>
</dbReference>
<dbReference type="GO" id="GO:0006310">
    <property type="term" value="P:DNA recombination"/>
    <property type="evidence" value="ECO:0007669"/>
    <property type="project" value="UniProtKB-KW"/>
</dbReference>
<dbReference type="InterPro" id="IPR013762">
    <property type="entry name" value="Integrase-like_cat_sf"/>
</dbReference>
<feature type="region of interest" description="Disordered" evidence="2">
    <location>
        <begin position="2001"/>
        <end position="2023"/>
    </location>
</feature>
<accession>A0A1Q9C471</accession>
<feature type="compositionally biased region" description="Basic and acidic residues" evidence="2">
    <location>
        <begin position="2001"/>
        <end position="2016"/>
    </location>
</feature>
<organism evidence="3 4">
    <name type="scientific">Symbiodinium microadriaticum</name>
    <name type="common">Dinoflagellate</name>
    <name type="synonym">Zooxanthella microadriatica</name>
    <dbReference type="NCBI Taxonomy" id="2951"/>
    <lineage>
        <taxon>Eukaryota</taxon>
        <taxon>Sar</taxon>
        <taxon>Alveolata</taxon>
        <taxon>Dinophyceae</taxon>
        <taxon>Suessiales</taxon>
        <taxon>Symbiodiniaceae</taxon>
        <taxon>Symbiodinium</taxon>
    </lineage>
</organism>
<dbReference type="SUPFAM" id="SSF56349">
    <property type="entry name" value="DNA breaking-rejoining enzymes"/>
    <property type="match status" value="1"/>
</dbReference>
<dbReference type="GO" id="GO:0003677">
    <property type="term" value="F:DNA binding"/>
    <property type="evidence" value="ECO:0007669"/>
    <property type="project" value="InterPro"/>
</dbReference>
<evidence type="ECO:0000313" key="4">
    <source>
        <dbReference type="Proteomes" id="UP000186817"/>
    </source>
</evidence>
<keyword evidence="1" id="KW-0233">DNA recombination</keyword>
<feature type="compositionally biased region" description="Pro residues" evidence="2">
    <location>
        <begin position="2342"/>
        <end position="2353"/>
    </location>
</feature>
<evidence type="ECO:0000256" key="2">
    <source>
        <dbReference type="SAM" id="MobiDB-lite"/>
    </source>
</evidence>
<feature type="region of interest" description="Disordered" evidence="2">
    <location>
        <begin position="2329"/>
        <end position="2354"/>
    </location>
</feature>
<protein>
    <submittedName>
        <fullName evidence="3">Uncharacterized protein</fullName>
    </submittedName>
</protein>
<comment type="caution">
    <text evidence="3">The sequence shown here is derived from an EMBL/GenBank/DDBJ whole genome shotgun (WGS) entry which is preliminary data.</text>
</comment>
<proteinExistence type="predicted"/>
<dbReference type="OrthoDB" id="437992at2759"/>
<name>A0A1Q9C471_SYMMI</name>
<evidence type="ECO:0000256" key="1">
    <source>
        <dbReference type="ARBA" id="ARBA00023172"/>
    </source>
</evidence>